<organism evidence="2 3">
    <name type="scientific">Oceanotoga teriensis</name>
    <dbReference type="NCBI Taxonomy" id="515440"/>
    <lineage>
        <taxon>Bacteria</taxon>
        <taxon>Thermotogati</taxon>
        <taxon>Thermotogota</taxon>
        <taxon>Thermotogae</taxon>
        <taxon>Petrotogales</taxon>
        <taxon>Petrotogaceae</taxon>
        <taxon>Oceanotoga</taxon>
    </lineage>
</organism>
<evidence type="ECO:0000259" key="1">
    <source>
        <dbReference type="Pfam" id="PF17726"/>
    </source>
</evidence>
<dbReference type="Gene3D" id="3.40.210.30">
    <property type="entry name" value="Dam replacing family, catalytic PD-(D/E)XK domain"/>
    <property type="match status" value="1"/>
</dbReference>
<dbReference type="InterPro" id="IPR010324">
    <property type="entry name" value="DRP"/>
</dbReference>
<evidence type="ECO:0000313" key="3">
    <source>
        <dbReference type="Proteomes" id="UP000245921"/>
    </source>
</evidence>
<dbReference type="Proteomes" id="UP000245921">
    <property type="component" value="Unassembled WGS sequence"/>
</dbReference>
<accession>A0AA45HIV9</accession>
<evidence type="ECO:0000313" key="2">
    <source>
        <dbReference type="EMBL" id="PWJ95315.1"/>
    </source>
</evidence>
<dbReference type="InterPro" id="IPR036388">
    <property type="entry name" value="WH-like_DNA-bd_sf"/>
</dbReference>
<gene>
    <name evidence="2" type="ORF">C7380_106123</name>
</gene>
<dbReference type="AlphaFoldDB" id="A0AA45HIV9"/>
<keyword evidence="3" id="KW-1185">Reference proteome</keyword>
<comment type="caution">
    <text evidence="2">The sequence shown here is derived from an EMBL/GenBank/DDBJ whole genome shotgun (WGS) entry which is preliminary data.</text>
</comment>
<protein>
    <submittedName>
        <fullName evidence="2">Type II restriction enzyme</fullName>
    </submittedName>
</protein>
<feature type="domain" description="Dam-replacing protein HTH" evidence="1">
    <location>
        <begin position="186"/>
        <end position="252"/>
    </location>
</feature>
<dbReference type="CDD" id="cd22319">
    <property type="entry name" value="DpnI-like"/>
    <property type="match status" value="1"/>
</dbReference>
<dbReference type="Pfam" id="PF17726">
    <property type="entry name" value="DpnI_C"/>
    <property type="match status" value="1"/>
</dbReference>
<dbReference type="InterPro" id="IPR041368">
    <property type="entry name" value="DRP_C"/>
</dbReference>
<reference evidence="2 3" key="1">
    <citation type="submission" date="2018-05" db="EMBL/GenBank/DDBJ databases">
        <title>Genomic Encyclopedia of Type Strains, Phase IV (KMG-IV): sequencing the most valuable type-strain genomes for metagenomic binning, comparative biology and taxonomic classification.</title>
        <authorList>
            <person name="Goeker M."/>
        </authorList>
    </citation>
    <scope>NUCLEOTIDE SEQUENCE [LARGE SCALE GENOMIC DNA]</scope>
    <source>
        <strain evidence="2 3">DSM 24906</strain>
    </source>
</reference>
<dbReference type="Gene3D" id="1.10.10.10">
    <property type="entry name" value="Winged helix-like DNA-binding domain superfamily/Winged helix DNA-binding domain"/>
    <property type="match status" value="1"/>
</dbReference>
<dbReference type="RefSeq" id="WP_109604561.1">
    <property type="nucleotide sequence ID" value="NZ_QGGI01000006.1"/>
</dbReference>
<proteinExistence type="predicted"/>
<dbReference type="EMBL" id="QGGI01000006">
    <property type="protein sequence ID" value="PWJ95315.1"/>
    <property type="molecule type" value="Genomic_DNA"/>
</dbReference>
<sequence length="257" mass="30617">MENKLNINLANNYKNNSQKIRIITENWVEKNIFCPKCGNNLKKFKNNKPVADFYCKNCKEEFELKSKGGKSFGKKITSGSYKKMIERINSLNNPNFIFLLYDKKDYIIEEIFIIPKKFFVSDIIEKRNKLKKTAKRSGWIGSNILIKNIPSISKVYYIKNYEFLEKTIIMNNWQNTNIIKKDNYNARGWLYDILNCINKVDKKFNLQDIYKFENELAKKHPNNKNIKAKIRQQLQILRDNNILKFLGDGNYEIYNQY</sequence>
<name>A0AA45HIV9_9BACT</name>
<dbReference type="Pfam" id="PF06044">
    <property type="entry name" value="DpnI"/>
    <property type="match status" value="1"/>
</dbReference>
<dbReference type="InterPro" id="IPR043025">
    <property type="entry name" value="DRP_PD-(D/E)XK_dom"/>
</dbReference>